<dbReference type="PROSITE" id="PS51332">
    <property type="entry name" value="B12_BINDING"/>
    <property type="match status" value="1"/>
</dbReference>
<keyword evidence="2" id="KW-0949">S-adenosyl-L-methionine</keyword>
<dbReference type="STRING" id="1330534.L323_06520"/>
<dbReference type="EMBL" id="ATAY01000022">
    <property type="protein sequence ID" value="EPR13012.1"/>
    <property type="molecule type" value="Genomic_DNA"/>
</dbReference>
<dbReference type="PANTHER" id="PTHR43409">
    <property type="entry name" value="ANAEROBIC MAGNESIUM-PROTOPORPHYRIN IX MONOMETHYL ESTER CYCLASE-RELATED"/>
    <property type="match status" value="1"/>
</dbReference>
<dbReference type="InterPro" id="IPR034466">
    <property type="entry name" value="Methyltransferase_Class_B"/>
</dbReference>
<evidence type="ECO:0000256" key="5">
    <source>
        <dbReference type="ARBA" id="ARBA00023014"/>
    </source>
</evidence>
<dbReference type="PATRIC" id="fig|1330534.3.peg.1303"/>
<dbReference type="InterPro" id="IPR006158">
    <property type="entry name" value="Cobalamin-bd"/>
</dbReference>
<dbReference type="GO" id="GO:0003824">
    <property type="term" value="F:catalytic activity"/>
    <property type="evidence" value="ECO:0007669"/>
    <property type="project" value="InterPro"/>
</dbReference>
<dbReference type="CDD" id="cd01335">
    <property type="entry name" value="Radical_SAM"/>
    <property type="match status" value="1"/>
</dbReference>
<dbReference type="SFLD" id="SFLDG01082">
    <property type="entry name" value="B12-binding_domain_containing"/>
    <property type="match status" value="1"/>
</dbReference>
<evidence type="ECO:0000313" key="8">
    <source>
        <dbReference type="EMBL" id="EPR13012.1"/>
    </source>
</evidence>
<gene>
    <name evidence="8" type="ORF">L323_06520</name>
</gene>
<evidence type="ECO:0000256" key="2">
    <source>
        <dbReference type="ARBA" id="ARBA00022691"/>
    </source>
</evidence>
<evidence type="ECO:0000313" key="9">
    <source>
        <dbReference type="Proteomes" id="UP000016860"/>
    </source>
</evidence>
<dbReference type="GO" id="GO:0031419">
    <property type="term" value="F:cobalamin binding"/>
    <property type="evidence" value="ECO:0007669"/>
    <property type="project" value="InterPro"/>
</dbReference>
<dbReference type="Gene3D" id="3.40.50.280">
    <property type="entry name" value="Cobalamin-binding domain"/>
    <property type="match status" value="1"/>
</dbReference>
<feature type="domain" description="Radical SAM core" evidence="7">
    <location>
        <begin position="207"/>
        <end position="443"/>
    </location>
</feature>
<dbReference type="SFLD" id="SFLDG01123">
    <property type="entry name" value="methyltransferase_(Class_B)"/>
    <property type="match status" value="1"/>
</dbReference>
<dbReference type="Pfam" id="PF04055">
    <property type="entry name" value="Radical_SAM"/>
    <property type="match status" value="1"/>
</dbReference>
<dbReference type="Proteomes" id="UP000016860">
    <property type="component" value="Unassembled WGS sequence"/>
</dbReference>
<dbReference type="InterPro" id="IPR051198">
    <property type="entry name" value="BchE-like"/>
</dbReference>
<dbReference type="OrthoDB" id="9801659at2"/>
<reference evidence="8 9" key="1">
    <citation type="journal article" date="2013" name="Genome Announc.">
        <title>Draft Genome Sequence of the Cellulolytic Bacterium Clostridium papyrosolvens C7 (ATCC 700395).</title>
        <authorList>
            <person name="Zepeda V."/>
            <person name="Dassa B."/>
            <person name="Borovok I."/>
            <person name="Lamed R."/>
            <person name="Bayer E.A."/>
            <person name="Cate J.H."/>
        </authorList>
    </citation>
    <scope>NUCLEOTIDE SEQUENCE [LARGE SCALE GENOMIC DNA]</scope>
    <source>
        <strain evidence="8 9">C7</strain>
    </source>
</reference>
<dbReference type="SUPFAM" id="SSF102114">
    <property type="entry name" value="Radical SAM enzymes"/>
    <property type="match status" value="1"/>
</dbReference>
<dbReference type="SFLD" id="SFLDS00029">
    <property type="entry name" value="Radical_SAM"/>
    <property type="match status" value="1"/>
</dbReference>
<keyword evidence="5" id="KW-0411">Iron-sulfur</keyword>
<evidence type="ECO:0000256" key="1">
    <source>
        <dbReference type="ARBA" id="ARBA00001966"/>
    </source>
</evidence>
<comment type="caution">
    <text evidence="8">The sequence shown here is derived from an EMBL/GenBank/DDBJ whole genome shotgun (WGS) entry which is preliminary data.</text>
</comment>
<comment type="cofactor">
    <cofactor evidence="1">
        <name>[4Fe-4S] cluster</name>
        <dbReference type="ChEBI" id="CHEBI:49883"/>
    </cofactor>
</comment>
<dbReference type="Gene3D" id="3.80.30.20">
    <property type="entry name" value="tm_1862 like domain"/>
    <property type="match status" value="1"/>
</dbReference>
<dbReference type="AlphaFoldDB" id="U4R518"/>
<dbReference type="GO" id="GO:0051539">
    <property type="term" value="F:4 iron, 4 sulfur cluster binding"/>
    <property type="evidence" value="ECO:0007669"/>
    <property type="project" value="UniProtKB-KW"/>
</dbReference>
<name>U4R518_9FIRM</name>
<sequence>MDTKKMTLVIMPLCGTDHPHIGVGYITAYLEKYGYSVIQSDFNLILRDKLNYDNREIFSNYSRKWSKYEEYNSYIYPIIEPYMNEYAENLAGNDSGVIGFSAFFSNIYPVLTLARKIKNINPEKIIIIGGPEASEKYIKHDCIDFIVPGEGEITLLEFMDSINGARAFDRIKGLIYREGNKVINTGERPFIENLDMLPFPVFQDFAEINYNYECIPIAASRGCINKCSFCTESRYWKCFRSRSGESVYNEFVEQRKKYGVYQSNGELRELAFMDSLINANIKELTKFCNLMIENKINSPWVGKVAVSKNLTKEVFQLMKKAGCKKLMFGIESGSTPVLEKMQKRYQIPTAERVLKDAHDSGIQVMIYILIGFPNETYENFVDTKNFILRNKNSIDEVVPGVGCQVEKDSELFKNSDEYGISWDETKEKSAENWYSQFSSYDIRVERVNDLVEFCEKEDIRVITTSLEATVPQLLEV</sequence>
<evidence type="ECO:0000259" key="6">
    <source>
        <dbReference type="PROSITE" id="PS51332"/>
    </source>
</evidence>
<keyword evidence="4" id="KW-0408">Iron</keyword>
<dbReference type="InterPro" id="IPR007197">
    <property type="entry name" value="rSAM"/>
</dbReference>
<dbReference type="InterPro" id="IPR006638">
    <property type="entry name" value="Elp3/MiaA/NifB-like_rSAM"/>
</dbReference>
<accession>U4R518</accession>
<proteinExistence type="predicted"/>
<organism evidence="8 9">
    <name type="scientific">Ruminiclostridium papyrosolvens C7</name>
    <dbReference type="NCBI Taxonomy" id="1330534"/>
    <lineage>
        <taxon>Bacteria</taxon>
        <taxon>Bacillati</taxon>
        <taxon>Bacillota</taxon>
        <taxon>Clostridia</taxon>
        <taxon>Eubacteriales</taxon>
        <taxon>Oscillospiraceae</taxon>
        <taxon>Ruminiclostridium</taxon>
    </lineage>
</organism>
<feature type="domain" description="B12-binding" evidence="6">
    <location>
        <begin position="6"/>
        <end position="169"/>
    </location>
</feature>
<dbReference type="InterPro" id="IPR023404">
    <property type="entry name" value="rSAM_horseshoe"/>
</dbReference>
<evidence type="ECO:0000256" key="4">
    <source>
        <dbReference type="ARBA" id="ARBA00023004"/>
    </source>
</evidence>
<dbReference type="RefSeq" id="WP_020814873.1">
    <property type="nucleotide sequence ID" value="NZ_ATAY01000022.1"/>
</dbReference>
<dbReference type="PROSITE" id="PS51918">
    <property type="entry name" value="RADICAL_SAM"/>
    <property type="match status" value="1"/>
</dbReference>
<dbReference type="CDD" id="cd02068">
    <property type="entry name" value="radical_SAM_B12_BD"/>
    <property type="match status" value="1"/>
</dbReference>
<evidence type="ECO:0000259" key="7">
    <source>
        <dbReference type="PROSITE" id="PS51918"/>
    </source>
</evidence>
<keyword evidence="3" id="KW-0479">Metal-binding</keyword>
<protein>
    <submittedName>
        <fullName evidence="8">Uncharacterized protein</fullName>
    </submittedName>
</protein>
<dbReference type="SMART" id="SM00729">
    <property type="entry name" value="Elp3"/>
    <property type="match status" value="1"/>
</dbReference>
<dbReference type="InterPro" id="IPR058240">
    <property type="entry name" value="rSAM_sf"/>
</dbReference>
<dbReference type="GO" id="GO:0046872">
    <property type="term" value="F:metal ion binding"/>
    <property type="evidence" value="ECO:0007669"/>
    <property type="project" value="UniProtKB-KW"/>
</dbReference>
<evidence type="ECO:0000256" key="3">
    <source>
        <dbReference type="ARBA" id="ARBA00022723"/>
    </source>
</evidence>